<evidence type="ECO:0000256" key="7">
    <source>
        <dbReference type="ARBA" id="ARBA00023128"/>
    </source>
</evidence>
<reference evidence="16" key="1">
    <citation type="journal article" date="2012" name="Science">
        <title>The Paleozoic origin of enzymatic lignin decomposition reconstructed from 31 fungal genomes.</title>
        <authorList>
            <person name="Floudas D."/>
            <person name="Binder M."/>
            <person name="Riley R."/>
            <person name="Barry K."/>
            <person name="Blanchette R.A."/>
            <person name="Henrissat B."/>
            <person name="Martinez A.T."/>
            <person name="Otillar R."/>
            <person name="Spatafora J.W."/>
            <person name="Yadav J.S."/>
            <person name="Aerts A."/>
            <person name="Benoit I."/>
            <person name="Boyd A."/>
            <person name="Carlson A."/>
            <person name="Copeland A."/>
            <person name="Coutinho P.M."/>
            <person name="de Vries R.P."/>
            <person name="Ferreira P."/>
            <person name="Findley K."/>
            <person name="Foster B."/>
            <person name="Gaskell J."/>
            <person name="Glotzer D."/>
            <person name="Gorecki P."/>
            <person name="Heitman J."/>
            <person name="Hesse C."/>
            <person name="Hori C."/>
            <person name="Igarashi K."/>
            <person name="Jurgens J.A."/>
            <person name="Kallen N."/>
            <person name="Kersten P."/>
            <person name="Kohler A."/>
            <person name="Kuees U."/>
            <person name="Kumar T.K.A."/>
            <person name="Kuo A."/>
            <person name="LaButti K."/>
            <person name="Larrondo L.F."/>
            <person name="Lindquist E."/>
            <person name="Ling A."/>
            <person name="Lombard V."/>
            <person name="Lucas S."/>
            <person name="Lundell T."/>
            <person name="Martin R."/>
            <person name="McLaughlin D.J."/>
            <person name="Morgenstern I."/>
            <person name="Morin E."/>
            <person name="Murat C."/>
            <person name="Nagy L.G."/>
            <person name="Nolan M."/>
            <person name="Ohm R.A."/>
            <person name="Patyshakuliyeva A."/>
            <person name="Rokas A."/>
            <person name="Ruiz-Duenas F.J."/>
            <person name="Sabat G."/>
            <person name="Salamov A."/>
            <person name="Samejima M."/>
            <person name="Schmutz J."/>
            <person name="Slot J.C."/>
            <person name="St John F."/>
            <person name="Stenlid J."/>
            <person name="Sun H."/>
            <person name="Sun S."/>
            <person name="Syed K."/>
            <person name="Tsang A."/>
            <person name="Wiebenga A."/>
            <person name="Young D."/>
            <person name="Pisabarro A."/>
            <person name="Eastwood D.C."/>
            <person name="Martin F."/>
            <person name="Cullen D."/>
            <person name="Grigoriev I.V."/>
            <person name="Hibbett D.S."/>
        </authorList>
    </citation>
    <scope>NUCLEOTIDE SEQUENCE [LARGE SCALE GENOMIC DNA]</scope>
    <source>
        <strain evidence="16">HHB-11173 SS5</strain>
    </source>
</reference>
<dbReference type="eggNOG" id="KOG2847">
    <property type="taxonomic scope" value="Eukaryota"/>
</dbReference>
<dbReference type="RefSeq" id="XP_007388694.1">
    <property type="nucleotide sequence ID" value="XM_007388632.1"/>
</dbReference>
<keyword evidence="6" id="KW-0443">Lipid metabolism</keyword>
<dbReference type="EMBL" id="JH687556">
    <property type="protein sequence ID" value="EIN04223.1"/>
    <property type="molecule type" value="Genomic_DNA"/>
</dbReference>
<evidence type="ECO:0000256" key="8">
    <source>
        <dbReference type="ARBA" id="ARBA00023136"/>
    </source>
</evidence>
<dbReference type="CDD" id="cd07989">
    <property type="entry name" value="LPLAT_AGPAT-like"/>
    <property type="match status" value="1"/>
</dbReference>
<protein>
    <recommendedName>
        <fullName evidence="12">Tafazzin family protein</fullName>
    </recommendedName>
</protein>
<evidence type="ECO:0000256" key="11">
    <source>
        <dbReference type="ARBA" id="ARBA00047906"/>
    </source>
</evidence>
<evidence type="ECO:0000256" key="2">
    <source>
        <dbReference type="ARBA" id="ARBA00010524"/>
    </source>
</evidence>
<dbReference type="GO" id="GO:0005741">
    <property type="term" value="C:mitochondrial outer membrane"/>
    <property type="evidence" value="ECO:0007669"/>
    <property type="project" value="UniProtKB-SubCell"/>
</dbReference>
<dbReference type="InterPro" id="IPR002123">
    <property type="entry name" value="Plipid/glycerol_acylTrfase"/>
</dbReference>
<feature type="region of interest" description="Disordered" evidence="13">
    <location>
        <begin position="265"/>
        <end position="285"/>
    </location>
</feature>
<dbReference type="HOGENOM" id="CLU_046747_0_1_1"/>
<dbReference type="PANTHER" id="PTHR12497:SF0">
    <property type="entry name" value="TAFAZZIN"/>
    <property type="match status" value="1"/>
</dbReference>
<feature type="compositionally biased region" description="Polar residues" evidence="13">
    <location>
        <begin position="266"/>
        <end position="277"/>
    </location>
</feature>
<keyword evidence="7" id="KW-0496">Mitochondrion</keyword>
<dbReference type="SUPFAM" id="SSF69593">
    <property type="entry name" value="Glycerol-3-phosphate (1)-acyltransferase"/>
    <property type="match status" value="1"/>
</dbReference>
<keyword evidence="3 15" id="KW-0808">Transferase</keyword>
<keyword evidence="4" id="KW-1000">Mitochondrion outer membrane</keyword>
<dbReference type="OMA" id="EIMFTNP"/>
<dbReference type="GO" id="GO:0007007">
    <property type="term" value="P:inner mitochondrial membrane organization"/>
    <property type="evidence" value="ECO:0007669"/>
    <property type="project" value="TreeGrafter"/>
</dbReference>
<dbReference type="InterPro" id="IPR000872">
    <property type="entry name" value="Tafazzin"/>
</dbReference>
<proteinExistence type="inferred from homology"/>
<evidence type="ECO:0000256" key="1">
    <source>
        <dbReference type="ARBA" id="ARBA00004137"/>
    </source>
</evidence>
<dbReference type="SMART" id="SM00563">
    <property type="entry name" value="PlsC"/>
    <property type="match status" value="1"/>
</dbReference>
<evidence type="ECO:0000313" key="16">
    <source>
        <dbReference type="Proteomes" id="UP000054196"/>
    </source>
</evidence>
<dbReference type="GO" id="GO:0047184">
    <property type="term" value="F:1-acylglycerophosphocholine O-acyltransferase activity"/>
    <property type="evidence" value="ECO:0007669"/>
    <property type="project" value="TreeGrafter"/>
</dbReference>
<dbReference type="GO" id="GO:0005743">
    <property type="term" value="C:mitochondrial inner membrane"/>
    <property type="evidence" value="ECO:0007669"/>
    <property type="project" value="UniProtKB-SubCell"/>
</dbReference>
<sequence length="338" mass="37111">MDRLLSTLTVTTIGLTCKAVLNLGFASVTVRGLSNFLQILDDAGRVEDGRGVITASNHISTLDDPLAWGVLPTRAYLNSRTIRWSLGAHDIMFTNPIFSAFFRKGQVLETFRGSGIYQPAVDTAIKKLDQGHWVHLFGEGGVNQPDTYAVEDGKARLRRFKWGVGRIMMEARKAPIVVPIWLTGFDRLMPEGRSVPYKFIPRPGQDLSVTFGQPISAERLSVALRGNDIPTRMNADSEALYSGATTHGTGWMANFVTTRPLVTHPPQLSSQTDSGHISQPDAGAGDRMQREQLVGAEVDEQLARVRAEVTRIVQDAVEELGRKLVGDQLGKTPPRKPI</sequence>
<name>R7S211_PUNST</name>
<keyword evidence="16" id="KW-1185">Reference proteome</keyword>
<dbReference type="AlphaFoldDB" id="R7S211"/>
<dbReference type="GeneID" id="18876829"/>
<keyword evidence="5" id="KW-0999">Mitochondrion inner membrane</keyword>
<dbReference type="Proteomes" id="UP000054196">
    <property type="component" value="Unassembled WGS sequence"/>
</dbReference>
<dbReference type="PANTHER" id="PTHR12497">
    <property type="entry name" value="TAZ PROTEIN TAFAZZIN"/>
    <property type="match status" value="1"/>
</dbReference>
<accession>R7S211</accession>
<evidence type="ECO:0000256" key="5">
    <source>
        <dbReference type="ARBA" id="ARBA00022792"/>
    </source>
</evidence>
<comment type="subcellular location">
    <subcellularLocation>
        <location evidence="1">Mitochondrion inner membrane</location>
        <topology evidence="1">Peripheral membrane protein</topology>
        <orientation evidence="1">Intermembrane side</orientation>
    </subcellularLocation>
    <subcellularLocation>
        <location evidence="10">Mitochondrion outer membrane</location>
        <topology evidence="10">Peripheral membrane protein</topology>
        <orientation evidence="10">Intermembrane side</orientation>
    </subcellularLocation>
</comment>
<evidence type="ECO:0000259" key="14">
    <source>
        <dbReference type="SMART" id="SM00563"/>
    </source>
</evidence>
<dbReference type="Pfam" id="PF01553">
    <property type="entry name" value="Acyltransferase"/>
    <property type="match status" value="1"/>
</dbReference>
<evidence type="ECO:0000256" key="12">
    <source>
        <dbReference type="RuleBase" id="RU365062"/>
    </source>
</evidence>
<evidence type="ECO:0000256" key="3">
    <source>
        <dbReference type="ARBA" id="ARBA00022679"/>
    </source>
</evidence>
<dbReference type="GO" id="GO:0035965">
    <property type="term" value="P:cardiolipin acyl-chain remodeling"/>
    <property type="evidence" value="ECO:0007669"/>
    <property type="project" value="TreeGrafter"/>
</dbReference>
<gene>
    <name evidence="15" type="ORF">PUNSTDRAFT_116667</name>
</gene>
<keyword evidence="9 15" id="KW-0012">Acyltransferase</keyword>
<evidence type="ECO:0000313" key="15">
    <source>
        <dbReference type="EMBL" id="EIN04223.1"/>
    </source>
</evidence>
<comment type="similarity">
    <text evidence="2 12">Belongs to the taffazin family.</text>
</comment>
<evidence type="ECO:0000256" key="4">
    <source>
        <dbReference type="ARBA" id="ARBA00022787"/>
    </source>
</evidence>
<dbReference type="KEGG" id="psq:PUNSTDRAFT_116667"/>
<feature type="domain" description="Phospholipid/glycerol acyltransferase" evidence="14">
    <location>
        <begin position="52"/>
        <end position="185"/>
    </location>
</feature>
<evidence type="ECO:0000256" key="13">
    <source>
        <dbReference type="SAM" id="MobiDB-lite"/>
    </source>
</evidence>
<organism evidence="15 16">
    <name type="scientific">Punctularia strigosozonata (strain HHB-11173)</name>
    <name type="common">White-rot fungus</name>
    <dbReference type="NCBI Taxonomy" id="741275"/>
    <lineage>
        <taxon>Eukaryota</taxon>
        <taxon>Fungi</taxon>
        <taxon>Dikarya</taxon>
        <taxon>Basidiomycota</taxon>
        <taxon>Agaricomycotina</taxon>
        <taxon>Agaricomycetes</taxon>
        <taxon>Corticiales</taxon>
        <taxon>Punctulariaceae</taxon>
        <taxon>Punctularia</taxon>
    </lineage>
</organism>
<evidence type="ECO:0000256" key="6">
    <source>
        <dbReference type="ARBA" id="ARBA00023098"/>
    </source>
</evidence>
<dbReference type="PRINTS" id="PR00979">
    <property type="entry name" value="TAFAZZIN"/>
</dbReference>
<comment type="catalytic activity">
    <reaction evidence="11">
        <text>1'-[1,2-diacyl-sn-glycero-3-phospho],3'-[1-acyl-sn-glycero-3-phospho]-glycerol + a 1,2-diacyl-sn-glycero-3-phosphocholine = a cardiolipin + a 1-acyl-sn-glycero-3-phosphocholine</text>
        <dbReference type="Rhea" id="RHEA:33731"/>
        <dbReference type="ChEBI" id="CHEBI:57643"/>
        <dbReference type="ChEBI" id="CHEBI:58168"/>
        <dbReference type="ChEBI" id="CHEBI:62237"/>
        <dbReference type="ChEBI" id="CHEBI:64743"/>
    </reaction>
    <physiologicalReaction direction="left-to-right" evidence="11">
        <dbReference type="Rhea" id="RHEA:33732"/>
    </physiologicalReaction>
    <physiologicalReaction direction="right-to-left" evidence="11">
        <dbReference type="Rhea" id="RHEA:33733"/>
    </physiologicalReaction>
</comment>
<evidence type="ECO:0000256" key="9">
    <source>
        <dbReference type="ARBA" id="ARBA00023315"/>
    </source>
</evidence>
<keyword evidence="8" id="KW-0472">Membrane</keyword>
<dbReference type="OrthoDB" id="193467at2759"/>
<evidence type="ECO:0000256" key="10">
    <source>
        <dbReference type="ARBA" id="ARBA00024323"/>
    </source>
</evidence>